<feature type="region of interest" description="Disordered" evidence="1">
    <location>
        <begin position="403"/>
        <end position="443"/>
    </location>
</feature>
<feature type="region of interest" description="Disordered" evidence="1">
    <location>
        <begin position="682"/>
        <end position="743"/>
    </location>
</feature>
<evidence type="ECO:0000313" key="2">
    <source>
        <dbReference type="EMBL" id="KAF2789648.1"/>
    </source>
</evidence>
<keyword evidence="3" id="KW-1185">Reference proteome</keyword>
<dbReference type="AlphaFoldDB" id="A0A6A6X0C6"/>
<feature type="compositionally biased region" description="Basic and acidic residues" evidence="1">
    <location>
        <begin position="705"/>
        <end position="716"/>
    </location>
</feature>
<accession>A0A6A6X0C6</accession>
<reference evidence="2" key="1">
    <citation type="journal article" date="2020" name="Stud. Mycol.">
        <title>101 Dothideomycetes genomes: a test case for predicting lifestyles and emergence of pathogens.</title>
        <authorList>
            <person name="Haridas S."/>
            <person name="Albert R."/>
            <person name="Binder M."/>
            <person name="Bloem J."/>
            <person name="Labutti K."/>
            <person name="Salamov A."/>
            <person name="Andreopoulos B."/>
            <person name="Baker S."/>
            <person name="Barry K."/>
            <person name="Bills G."/>
            <person name="Bluhm B."/>
            <person name="Cannon C."/>
            <person name="Castanera R."/>
            <person name="Culley D."/>
            <person name="Daum C."/>
            <person name="Ezra D."/>
            <person name="Gonzalez J."/>
            <person name="Henrissat B."/>
            <person name="Kuo A."/>
            <person name="Liang C."/>
            <person name="Lipzen A."/>
            <person name="Lutzoni F."/>
            <person name="Magnuson J."/>
            <person name="Mondo S."/>
            <person name="Nolan M."/>
            <person name="Ohm R."/>
            <person name="Pangilinan J."/>
            <person name="Park H.-J."/>
            <person name="Ramirez L."/>
            <person name="Alfaro M."/>
            <person name="Sun H."/>
            <person name="Tritt A."/>
            <person name="Yoshinaga Y."/>
            <person name="Zwiers L.-H."/>
            <person name="Turgeon B."/>
            <person name="Goodwin S."/>
            <person name="Spatafora J."/>
            <person name="Crous P."/>
            <person name="Grigoriev I."/>
        </authorList>
    </citation>
    <scope>NUCLEOTIDE SEQUENCE</scope>
    <source>
        <strain evidence="2">CBS 109.77</strain>
    </source>
</reference>
<dbReference type="EMBL" id="MU002123">
    <property type="protein sequence ID" value="KAF2789648.1"/>
    <property type="molecule type" value="Genomic_DNA"/>
</dbReference>
<feature type="compositionally biased region" description="Basic and acidic residues" evidence="1">
    <location>
        <begin position="729"/>
        <end position="742"/>
    </location>
</feature>
<feature type="compositionally biased region" description="Low complexity" evidence="1">
    <location>
        <begin position="85"/>
        <end position="98"/>
    </location>
</feature>
<feature type="region of interest" description="Disordered" evidence="1">
    <location>
        <begin position="462"/>
        <end position="524"/>
    </location>
</feature>
<organism evidence="2 3">
    <name type="scientific">Melanomma pulvis-pyrius CBS 109.77</name>
    <dbReference type="NCBI Taxonomy" id="1314802"/>
    <lineage>
        <taxon>Eukaryota</taxon>
        <taxon>Fungi</taxon>
        <taxon>Dikarya</taxon>
        <taxon>Ascomycota</taxon>
        <taxon>Pezizomycotina</taxon>
        <taxon>Dothideomycetes</taxon>
        <taxon>Pleosporomycetidae</taxon>
        <taxon>Pleosporales</taxon>
        <taxon>Melanommataceae</taxon>
        <taxon>Melanomma</taxon>
    </lineage>
</organism>
<protein>
    <submittedName>
        <fullName evidence="2">Uncharacterized protein</fullName>
    </submittedName>
</protein>
<feature type="compositionally biased region" description="Polar residues" evidence="1">
    <location>
        <begin position="462"/>
        <end position="487"/>
    </location>
</feature>
<evidence type="ECO:0000256" key="1">
    <source>
        <dbReference type="SAM" id="MobiDB-lite"/>
    </source>
</evidence>
<feature type="region of interest" description="Disordered" evidence="1">
    <location>
        <begin position="933"/>
        <end position="955"/>
    </location>
</feature>
<sequence length="1022" mass="111832">MGNTQSQHAGPHNRLSKPKTNTNSLSCSPKADSPVSVSSRYADLSVRDRHMLKAHLTSPLETESGSAHSLDGEDGLGELAKRMQSRLSSLSRSNSAASVHGSGRNSTSKLASLPGSKLSLASNPQRVDLDTTIKILHEVKKNASPEDLKALHEALQPTPSSPSNAPAPDLKRKISLINRSSLSLIRRRSLITTPGVATRNSPTEGNRRWSSWRRPHLEPEEEAKWNVEMMGRSPLTRIAALDLAEGRDTPTPRAQTPSDLDYSHLGSLKLGSLIVTNGAASPAPSSRLARRNSNPHLSLEDDYFTASEGSASPVTWKMSRKWGHSRSKSTVPSNASTLQRNLSISDEIRRAKTMSRCDSPLKIETHNFHLYDDPEVETFKLRLRVINKSADTLARAYMAEIPSSPFVTPDDPLPEVRRERGSENQTESVESHNKGSAESYPDSVSFREQAFRILDGTIFNDPDTTLELSSPTQAVDPSSRNSSQKSGRPSPRKADSGYSSGGSVRTMHREPTGESTSQPSKQPSVVADMLKTGDDAASLYTFDQMVSLTAPKKPLPPLPKDDSVKARPATLQIPGPATSHASASPTVISPGTPVSVASMFTIDSQASSITKRLQRRRPSQPELPIVQSCQPIPDGTIPSIPVSVRAQFVRRLSESPTMECLTQTYLSKDHIKSSKSEIDAPTAISLVFPTPSASPEPRGRHHTRSRTERPSKERPHSLRRSLSLFRTKSSMENKGDAKREEENTTPTIVDFGTAAQMIGRSPYDAAMSTVHKTPLTSPTHPHQLGNALPRAKSMVHMDSQTAAEFARMRSKDRALGPPEMLQRPKSHHDLKWKAEEANTSRRNRHTIFTNVPAVSTDIVSLVRDASPQVEEASTASAETRPNHNIRARSTGRGVVVSQLVDQFDKHGQKIPQIEQQPDWDSHARLWSQRRKSIGEGLRQQAAGSPAASSTPLPRASHFSGEMVVYDRYSGGLDYGYEPGYGIGGSAGTRQLHSYSYASRKSMHYSNQYGVDLSDVPVFVQRC</sequence>
<name>A0A6A6X0C6_9PLEO</name>
<dbReference type="Proteomes" id="UP000799757">
    <property type="component" value="Unassembled WGS sequence"/>
</dbReference>
<proteinExistence type="predicted"/>
<gene>
    <name evidence="2" type="ORF">K505DRAFT_328099</name>
</gene>
<dbReference type="OrthoDB" id="5341904at2759"/>
<feature type="compositionally biased region" description="Polar residues" evidence="1">
    <location>
        <begin position="18"/>
        <end position="27"/>
    </location>
</feature>
<feature type="compositionally biased region" description="Polar residues" evidence="1">
    <location>
        <begin position="513"/>
        <end position="523"/>
    </location>
</feature>
<evidence type="ECO:0000313" key="3">
    <source>
        <dbReference type="Proteomes" id="UP000799757"/>
    </source>
</evidence>
<feature type="region of interest" description="Disordered" evidence="1">
    <location>
        <begin position="83"/>
        <end position="121"/>
    </location>
</feature>
<feature type="region of interest" description="Disordered" evidence="1">
    <location>
        <begin position="1"/>
        <end position="39"/>
    </location>
</feature>